<sequence>MAIKIQYRRGTDAEWTAANPLLAAGEPGFVTDTGQFKIGNGVTYWSDLVYGITTGVGAPAGGTSGYALVKNSNTAYDFTWAPVMRAGGSNTLSLSLRAGTATAGTAPLYFTSGTSLTSPAAGAMEFDGTNLYFSPSTTRRTFAFLDSPTFTGTVSAPALSLTGVSDTATAASHYFVETASDGFIRPKTLANVKTEVVTTAAVNSAAATTVGTVTSGSWTASTIAGQYGGTGVANTGRTITLGGNITTAAALTQAGAFATTLTSTATTNATLPAGTVTLVDTTSAQVISGKTSYNGLALTAASTGFTVAGGTTSKTLTVNNTLALSGTDSTTLTMPAYTTSVPGADFWYAPSANVTLSTVATAQSIFGLTNGVALAATSVYAFEAYIAVSSAESVTSHTLNLGFAYSGTLTNIDYGYLHQYNTTSFAALTPTGGFMGFAAVATTTPIQPAVAVAATYYHLIRVSGVIRTTTAGNLNPQLTWTVAPTAAPVVQRGSWIKLKTLGSASATATSFGTWS</sequence>
<dbReference type="SUPFAM" id="SSF69349">
    <property type="entry name" value="Phage fibre proteins"/>
    <property type="match status" value="1"/>
</dbReference>
<dbReference type="Pfam" id="PF18454">
    <property type="entry name" value="Mtd_N"/>
    <property type="match status" value="1"/>
</dbReference>
<accession>A0A6J5RRZ4</accession>
<evidence type="ECO:0000259" key="1">
    <source>
        <dbReference type="Pfam" id="PF18454"/>
    </source>
</evidence>
<proteinExistence type="predicted"/>
<evidence type="ECO:0000313" key="2">
    <source>
        <dbReference type="EMBL" id="CAB4194624.1"/>
    </source>
</evidence>
<dbReference type="InterPro" id="IPR041352">
    <property type="entry name" value="Mtd_N"/>
</dbReference>
<organism evidence="2">
    <name type="scientific">uncultured Caudovirales phage</name>
    <dbReference type="NCBI Taxonomy" id="2100421"/>
    <lineage>
        <taxon>Viruses</taxon>
        <taxon>Duplodnaviria</taxon>
        <taxon>Heunggongvirae</taxon>
        <taxon>Uroviricota</taxon>
        <taxon>Caudoviricetes</taxon>
        <taxon>Peduoviridae</taxon>
        <taxon>Maltschvirus</taxon>
        <taxon>Maltschvirus maltsch</taxon>
    </lineage>
</organism>
<name>A0A6J5RRZ4_9CAUD</name>
<protein>
    <recommendedName>
        <fullName evidence="1">Major tropism determinant N-terminal domain-containing protein</fullName>
    </recommendedName>
</protein>
<dbReference type="EMBL" id="LR797213">
    <property type="protein sequence ID" value="CAB4194624.1"/>
    <property type="molecule type" value="Genomic_DNA"/>
</dbReference>
<gene>
    <name evidence="2" type="ORF">UFOVP1264_79</name>
</gene>
<feature type="domain" description="Major tropism determinant N-terminal" evidence="1">
    <location>
        <begin position="5"/>
        <end position="43"/>
    </location>
</feature>
<reference evidence="2" key="1">
    <citation type="submission" date="2020-05" db="EMBL/GenBank/DDBJ databases">
        <authorList>
            <person name="Chiriac C."/>
            <person name="Salcher M."/>
            <person name="Ghai R."/>
            <person name="Kavagutti S V."/>
        </authorList>
    </citation>
    <scope>NUCLEOTIDE SEQUENCE</scope>
</reference>